<reference evidence="2 3" key="1">
    <citation type="submission" date="2018-11" db="EMBL/GenBank/DDBJ databases">
        <authorList>
            <consortium name="Pathogen Informatics"/>
        </authorList>
    </citation>
    <scope>NUCLEOTIDE SEQUENCE [LARGE SCALE GENOMIC DNA]</scope>
</reference>
<feature type="transmembrane region" description="Helical" evidence="1">
    <location>
        <begin position="90"/>
        <end position="113"/>
    </location>
</feature>
<feature type="transmembrane region" description="Helical" evidence="1">
    <location>
        <begin position="133"/>
        <end position="153"/>
    </location>
</feature>
<proteinExistence type="predicted"/>
<name>A0A3P6RVU1_ANISI</name>
<evidence type="ECO:0000313" key="3">
    <source>
        <dbReference type="Proteomes" id="UP000267096"/>
    </source>
</evidence>
<keyword evidence="1" id="KW-0472">Membrane</keyword>
<organism evidence="2 3">
    <name type="scientific">Anisakis simplex</name>
    <name type="common">Herring worm</name>
    <dbReference type="NCBI Taxonomy" id="6269"/>
    <lineage>
        <taxon>Eukaryota</taxon>
        <taxon>Metazoa</taxon>
        <taxon>Ecdysozoa</taxon>
        <taxon>Nematoda</taxon>
        <taxon>Chromadorea</taxon>
        <taxon>Rhabditida</taxon>
        <taxon>Spirurina</taxon>
        <taxon>Ascaridomorpha</taxon>
        <taxon>Ascaridoidea</taxon>
        <taxon>Anisakidae</taxon>
        <taxon>Anisakis</taxon>
        <taxon>Anisakis simplex complex</taxon>
    </lineage>
</organism>
<feature type="transmembrane region" description="Helical" evidence="1">
    <location>
        <begin position="173"/>
        <end position="195"/>
    </location>
</feature>
<sequence>MFKIYTLNALFECILCDIAALLRHVGAIWGQYDERAEKIRNQLVFILSGATVYITAAISFRLFTLFFVTASYVSYRKPLLFRDHFTTRKWILYCMLIHAFSFTVGAVTTYAVTFPQNQYHLWWGIILAHGSNALVIIVLIAEVIISVNAIMAVRAAQVQDSLNSQRPQSQGYLVAFLTYSVPLFVLTLPVAIPVLCECIEFLMTEAVFYEIGRIAALLEVQVILVILLSSESKMIIDVIPY</sequence>
<feature type="transmembrane region" description="Helical" evidence="1">
    <location>
        <begin position="207"/>
        <end position="228"/>
    </location>
</feature>
<evidence type="ECO:0000313" key="2">
    <source>
        <dbReference type="EMBL" id="VDK64309.1"/>
    </source>
</evidence>
<gene>
    <name evidence="2" type="ORF">ASIM_LOCUS18322</name>
</gene>
<dbReference type="EMBL" id="UYRR01035333">
    <property type="protein sequence ID" value="VDK64309.1"/>
    <property type="molecule type" value="Genomic_DNA"/>
</dbReference>
<feature type="transmembrane region" description="Helical" evidence="1">
    <location>
        <begin position="44"/>
        <end position="69"/>
    </location>
</feature>
<keyword evidence="1" id="KW-0812">Transmembrane</keyword>
<keyword evidence="3" id="KW-1185">Reference proteome</keyword>
<dbReference type="AlphaFoldDB" id="A0A3P6RVU1"/>
<protein>
    <submittedName>
        <fullName evidence="2">Uncharacterized protein</fullName>
    </submittedName>
</protein>
<feature type="transmembrane region" description="Helical" evidence="1">
    <location>
        <begin position="7"/>
        <end position="32"/>
    </location>
</feature>
<dbReference type="Proteomes" id="UP000267096">
    <property type="component" value="Unassembled WGS sequence"/>
</dbReference>
<accession>A0A3P6RVU1</accession>
<evidence type="ECO:0000256" key="1">
    <source>
        <dbReference type="SAM" id="Phobius"/>
    </source>
</evidence>
<keyword evidence="1" id="KW-1133">Transmembrane helix</keyword>